<dbReference type="PANTHER" id="PTHR46363:SF1">
    <property type="entry name" value="DEOXYRIBONUCLEASE TATDN2-RELATED"/>
    <property type="match status" value="1"/>
</dbReference>
<evidence type="ECO:0000256" key="2">
    <source>
        <dbReference type="SAM" id="MobiDB-lite"/>
    </source>
</evidence>
<dbReference type="EMBL" id="VSWD01000007">
    <property type="protein sequence ID" value="KAK3097540.1"/>
    <property type="molecule type" value="Genomic_DNA"/>
</dbReference>
<feature type="region of interest" description="Disordered" evidence="2">
    <location>
        <begin position="688"/>
        <end position="715"/>
    </location>
</feature>
<accession>A0AA88Y8L1</accession>
<dbReference type="InterPro" id="IPR032466">
    <property type="entry name" value="Metal_Hydrolase"/>
</dbReference>
<evidence type="ECO:0000256" key="1">
    <source>
        <dbReference type="ARBA" id="ARBA00009275"/>
    </source>
</evidence>
<organism evidence="3 4">
    <name type="scientific">Pinctada imbricata</name>
    <name type="common">Atlantic pearl-oyster</name>
    <name type="synonym">Pinctada martensii</name>
    <dbReference type="NCBI Taxonomy" id="66713"/>
    <lineage>
        <taxon>Eukaryota</taxon>
        <taxon>Metazoa</taxon>
        <taxon>Spiralia</taxon>
        <taxon>Lophotrochozoa</taxon>
        <taxon>Mollusca</taxon>
        <taxon>Bivalvia</taxon>
        <taxon>Autobranchia</taxon>
        <taxon>Pteriomorphia</taxon>
        <taxon>Pterioida</taxon>
        <taxon>Pterioidea</taxon>
        <taxon>Pteriidae</taxon>
        <taxon>Pinctada</taxon>
    </lineage>
</organism>
<gene>
    <name evidence="3" type="ORF">FSP39_010577</name>
</gene>
<protein>
    <submittedName>
        <fullName evidence="3">Uncharacterized protein</fullName>
    </submittedName>
</protein>
<feature type="region of interest" description="Disordered" evidence="2">
    <location>
        <begin position="1"/>
        <end position="33"/>
    </location>
</feature>
<feature type="region of interest" description="Disordered" evidence="2">
    <location>
        <begin position="607"/>
        <end position="628"/>
    </location>
</feature>
<evidence type="ECO:0000313" key="4">
    <source>
        <dbReference type="Proteomes" id="UP001186944"/>
    </source>
</evidence>
<feature type="compositionally biased region" description="Basic and acidic residues" evidence="2">
    <location>
        <begin position="176"/>
        <end position="196"/>
    </location>
</feature>
<dbReference type="Pfam" id="PF01026">
    <property type="entry name" value="TatD_DNase"/>
    <property type="match status" value="1"/>
</dbReference>
<feature type="region of interest" description="Disordered" evidence="2">
    <location>
        <begin position="167"/>
        <end position="196"/>
    </location>
</feature>
<reference evidence="3" key="1">
    <citation type="submission" date="2019-08" db="EMBL/GenBank/DDBJ databases">
        <title>The improved chromosome-level genome for the pearl oyster Pinctada fucata martensii using PacBio sequencing and Hi-C.</title>
        <authorList>
            <person name="Zheng Z."/>
        </authorList>
    </citation>
    <scope>NUCLEOTIDE SEQUENCE</scope>
    <source>
        <strain evidence="3">ZZ-2019</strain>
        <tissue evidence="3">Adductor muscle</tissue>
    </source>
</reference>
<feature type="region of interest" description="Disordered" evidence="2">
    <location>
        <begin position="266"/>
        <end position="297"/>
    </location>
</feature>
<proteinExistence type="inferred from homology"/>
<comment type="caution">
    <text evidence="3">The sequence shown here is derived from an EMBL/GenBank/DDBJ whole genome shotgun (WGS) entry which is preliminary data.</text>
</comment>
<keyword evidence="4" id="KW-1185">Reference proteome</keyword>
<dbReference type="GO" id="GO:0016788">
    <property type="term" value="F:hydrolase activity, acting on ester bonds"/>
    <property type="evidence" value="ECO:0007669"/>
    <property type="project" value="InterPro"/>
</dbReference>
<dbReference type="AlphaFoldDB" id="A0AA88Y8L1"/>
<feature type="compositionally biased region" description="Basic and acidic residues" evidence="2">
    <location>
        <begin position="696"/>
        <end position="708"/>
    </location>
</feature>
<dbReference type="Gene3D" id="3.20.20.140">
    <property type="entry name" value="Metal-dependent hydrolases"/>
    <property type="match status" value="1"/>
</dbReference>
<dbReference type="PANTHER" id="PTHR46363">
    <property type="entry name" value="DEOXYRIBONUCLEASE TATDN2-RELATED"/>
    <property type="match status" value="1"/>
</dbReference>
<evidence type="ECO:0000313" key="3">
    <source>
        <dbReference type="EMBL" id="KAK3097540.1"/>
    </source>
</evidence>
<dbReference type="SUPFAM" id="SSF51556">
    <property type="entry name" value="Metallo-dependent hydrolases"/>
    <property type="match status" value="1"/>
</dbReference>
<dbReference type="Proteomes" id="UP001186944">
    <property type="component" value="Unassembled WGS sequence"/>
</dbReference>
<dbReference type="InterPro" id="IPR001130">
    <property type="entry name" value="TatD-like"/>
</dbReference>
<sequence>MTWRRHPTSSNTSSGYHDRTDSRQAPASKVRKTYPASISERDTFHGNFENKKKKHFSSVMSLTYGLNGGRPRACRDPLSFLTFDNNMSLTTYLPDKTSIRRTLYDSHWQGNNQHVQAEHYSTISMFVANESDEPSAAIIDKSSGYQSKKNREVFELMNHISTMEDLRGSGRNVSLTDKEASAPENHTESTVEKNEENLPQTYVDSQFGTCAKLKHSCENNEELINQTHGKPTFKNLENGEEYSDDNLAETPMEFDAQPIFENQVKSHGGLAVEKDEENSLKNSIDDDSEKPRESTVENPNEFVLENRSDSTVVNSLETYFEDCTEPVLEKCSEPTAVAQTEPVRENLKFSVIENCTEPVLEKHSEHTVVALTEPLLENLISYSHENFEEPDLENGSEPTVVAHSEPVLGYERPSARKICIEPIHENRSKSTDVAFTGPVLENCPESAVVVHTEHALRNERPSACGKSTESVLKDHTKPTVLAHTEPVGENLRFTASENCTGPALDTSKPVCKKNRKENALEIPTVSVDKDCRNSVLNSPLNVRSPEFTERSKSDFLANYVEPLLRMKPTDSIYFETNVPRHDRTDGISKFQSQKNKEVVELMRQMTDAESGTDDSFGNCAKSPREDSAERNIENNYNVEISCESLSAGVQNVNKFEDTSVPTNVNPGENTSPNNALRVSTRPVIVSEPAVESRSLSIRESRTEQDSIENHQSGSVLINDLEEHVDYGASGNHNEAYCENNGSRNRSSPLENNEHEIFEVNDFDNREEFDLQNGASASRTFEEASAWNTSSLNEQEIQESSCPTAQGFYDFADEPRWRVSNTRNTALTASSHIGKDFVDNYRPCCFDAFLNIENMCQVLWKRKAWSFSRSPLNAILNHEISIKFLPRIPVEVIGGVMVFDDPNCFPRKSHLDPAWKFSVGVHPKHAPFLTDAQFGILSTFIQGKGSPALGTIGYDHSQNEKFWDIQNEVFCKLLGLSRPDKPIIIHIRGEEGDLFGSELHKKCLKRLQKRCPRDQLIHLHSFRGTSDDVNRWISTFPKCYFGFSWMVKDFVADQWSAFRSVPMERILLETGIVHRLRQRNPRMAKGSIKRPAHLGDLAAMLASVRVMDFEHFLRQTLENGKRLYTK</sequence>
<comment type="similarity">
    <text evidence="1">Belongs to the metallo-dependent hydrolases superfamily. TatD-type hydrolase family.</text>
</comment>
<name>A0AA88Y8L1_PINIB</name>